<dbReference type="Pfam" id="PF10551">
    <property type="entry name" value="MULE"/>
    <property type="match status" value="1"/>
</dbReference>
<sequence>MALGPSIEGFKSYICLVVVVDGTFLKCKHQGTLLIATSLDGNNQVYLLAFGIGDSENDQSWHWFFTKLYGLISEMIDLVFISDRNPSIVKTAARVFPNSLHGICMYHLGQNMKAKFRGVEVHDIIYKCSIAYRVVEFNQIMAQIRGTDARVAQYLIEVRS</sequence>
<accession>A0AAE0DV88</accession>
<feature type="domain" description="MULE transposase" evidence="1">
    <location>
        <begin position="17"/>
        <end position="111"/>
    </location>
</feature>
<protein>
    <recommendedName>
        <fullName evidence="1">MULE transposase domain-containing protein</fullName>
    </recommendedName>
</protein>
<dbReference type="PANTHER" id="PTHR31973">
    <property type="entry name" value="POLYPROTEIN, PUTATIVE-RELATED"/>
    <property type="match status" value="1"/>
</dbReference>
<keyword evidence="3" id="KW-1185">Reference proteome</keyword>
<proteinExistence type="predicted"/>
<organism evidence="2 3">
    <name type="scientific">Dipteronia sinensis</name>
    <dbReference type="NCBI Taxonomy" id="43782"/>
    <lineage>
        <taxon>Eukaryota</taxon>
        <taxon>Viridiplantae</taxon>
        <taxon>Streptophyta</taxon>
        <taxon>Embryophyta</taxon>
        <taxon>Tracheophyta</taxon>
        <taxon>Spermatophyta</taxon>
        <taxon>Magnoliopsida</taxon>
        <taxon>eudicotyledons</taxon>
        <taxon>Gunneridae</taxon>
        <taxon>Pentapetalae</taxon>
        <taxon>rosids</taxon>
        <taxon>malvids</taxon>
        <taxon>Sapindales</taxon>
        <taxon>Sapindaceae</taxon>
        <taxon>Hippocastanoideae</taxon>
        <taxon>Acereae</taxon>
        <taxon>Dipteronia</taxon>
    </lineage>
</organism>
<dbReference type="PANTHER" id="PTHR31973:SF187">
    <property type="entry name" value="MUTATOR TRANSPOSASE MUDRA PROTEIN"/>
    <property type="match status" value="1"/>
</dbReference>
<dbReference type="InterPro" id="IPR018289">
    <property type="entry name" value="MULE_transposase_dom"/>
</dbReference>
<evidence type="ECO:0000313" key="2">
    <source>
        <dbReference type="EMBL" id="KAK3188577.1"/>
    </source>
</evidence>
<dbReference type="EMBL" id="JANJYJ010000009">
    <property type="protein sequence ID" value="KAK3188577.1"/>
    <property type="molecule type" value="Genomic_DNA"/>
</dbReference>
<comment type="caution">
    <text evidence="2">The sequence shown here is derived from an EMBL/GenBank/DDBJ whole genome shotgun (WGS) entry which is preliminary data.</text>
</comment>
<gene>
    <name evidence="2" type="ORF">Dsin_028138</name>
</gene>
<dbReference type="AlphaFoldDB" id="A0AAE0DV88"/>
<reference evidence="2" key="1">
    <citation type="journal article" date="2023" name="Plant J.">
        <title>Genome sequences and population genomics provide insights into the demographic history, inbreeding, and mutation load of two 'living fossil' tree species of Dipteronia.</title>
        <authorList>
            <person name="Feng Y."/>
            <person name="Comes H.P."/>
            <person name="Chen J."/>
            <person name="Zhu S."/>
            <person name="Lu R."/>
            <person name="Zhang X."/>
            <person name="Li P."/>
            <person name="Qiu J."/>
            <person name="Olsen K.M."/>
            <person name="Qiu Y."/>
        </authorList>
    </citation>
    <scope>NUCLEOTIDE SEQUENCE</scope>
    <source>
        <strain evidence="2">NBL</strain>
    </source>
</reference>
<evidence type="ECO:0000259" key="1">
    <source>
        <dbReference type="Pfam" id="PF10551"/>
    </source>
</evidence>
<name>A0AAE0DV88_9ROSI</name>
<evidence type="ECO:0000313" key="3">
    <source>
        <dbReference type="Proteomes" id="UP001281410"/>
    </source>
</evidence>
<dbReference type="Proteomes" id="UP001281410">
    <property type="component" value="Unassembled WGS sequence"/>
</dbReference>